<evidence type="ECO:0000256" key="8">
    <source>
        <dbReference type="HAMAP-Rule" id="MF_00265"/>
    </source>
</evidence>
<keyword evidence="2 8" id="KW-1277">Toxin-antitoxin system</keyword>
<dbReference type="InterPro" id="IPR029060">
    <property type="entry name" value="PIN-like_dom_sf"/>
</dbReference>
<comment type="caution">
    <text evidence="10">The sequence shown here is derived from an EMBL/GenBank/DDBJ whole genome shotgun (WGS) entry which is preliminary data.</text>
</comment>
<feature type="binding site" evidence="8">
    <location>
        <position position="6"/>
    </location>
    <ligand>
        <name>Mg(2+)</name>
        <dbReference type="ChEBI" id="CHEBI:18420"/>
    </ligand>
</feature>
<evidence type="ECO:0000256" key="1">
    <source>
        <dbReference type="ARBA" id="ARBA00001946"/>
    </source>
</evidence>
<dbReference type="GO" id="GO:0004540">
    <property type="term" value="F:RNA nuclease activity"/>
    <property type="evidence" value="ECO:0007669"/>
    <property type="project" value="InterPro"/>
</dbReference>
<evidence type="ECO:0000256" key="7">
    <source>
        <dbReference type="ARBA" id="ARBA00038093"/>
    </source>
</evidence>
<protein>
    <recommendedName>
        <fullName evidence="8">Ribonuclease VapC</fullName>
        <shortName evidence="8">RNase VapC</shortName>
        <ecNumber evidence="8">3.1.-.-</ecNumber>
    </recommendedName>
    <alternativeName>
        <fullName evidence="8">Toxin VapC</fullName>
    </alternativeName>
</protein>
<keyword evidence="5 8" id="KW-0378">Hydrolase</keyword>
<sequence length="126" mass="13120">MRAVLDTSVVIATDVGPLSGDLAISSATIAELHVGVLVATDAGIRAERLRRLSVLQRQFDALPVDDVVAASYGRLAAAVVAAGRRPRARTMDLLIAATAHAHGASLYTRNAADLVGVEDLVEILPV</sequence>
<reference evidence="10 11" key="1">
    <citation type="submission" date="2020-02" db="EMBL/GenBank/DDBJ databases">
        <title>The whole genome sequence of CPCC 205119.</title>
        <authorList>
            <person name="Jiang Z."/>
        </authorList>
    </citation>
    <scope>NUCLEOTIDE SEQUENCE [LARGE SCALE GENOMIC DNA]</scope>
    <source>
        <strain evidence="10 11">CPCC 205119</strain>
    </source>
</reference>
<dbReference type="AlphaFoldDB" id="A0A7K3WH78"/>
<comment type="cofactor">
    <cofactor evidence="1 8">
        <name>Mg(2+)</name>
        <dbReference type="ChEBI" id="CHEBI:18420"/>
    </cofactor>
</comment>
<evidence type="ECO:0000256" key="6">
    <source>
        <dbReference type="ARBA" id="ARBA00022842"/>
    </source>
</evidence>
<dbReference type="EMBL" id="JAAGWK010000020">
    <property type="protein sequence ID" value="NEL55080.1"/>
    <property type="molecule type" value="Genomic_DNA"/>
</dbReference>
<keyword evidence="4 8" id="KW-0479">Metal-binding</keyword>
<dbReference type="InterPro" id="IPR002716">
    <property type="entry name" value="PIN_dom"/>
</dbReference>
<evidence type="ECO:0000256" key="5">
    <source>
        <dbReference type="ARBA" id="ARBA00022801"/>
    </source>
</evidence>
<dbReference type="CDD" id="cd18732">
    <property type="entry name" value="PIN_MtVapC4-C5_like"/>
    <property type="match status" value="1"/>
</dbReference>
<gene>
    <name evidence="8" type="primary">vapC</name>
    <name evidence="10" type="ORF">G1H19_13860</name>
</gene>
<accession>A0A7K3WH78</accession>
<dbReference type="GO" id="GO:0090729">
    <property type="term" value="F:toxin activity"/>
    <property type="evidence" value="ECO:0007669"/>
    <property type="project" value="UniProtKB-KW"/>
</dbReference>
<dbReference type="Proteomes" id="UP000470470">
    <property type="component" value="Unassembled WGS sequence"/>
</dbReference>
<dbReference type="SUPFAM" id="SSF88723">
    <property type="entry name" value="PIN domain-like"/>
    <property type="match status" value="1"/>
</dbReference>
<evidence type="ECO:0000259" key="9">
    <source>
        <dbReference type="Pfam" id="PF01850"/>
    </source>
</evidence>
<keyword evidence="6 8" id="KW-0460">Magnesium</keyword>
<dbReference type="InterPro" id="IPR050556">
    <property type="entry name" value="Type_II_TA_system_RNase"/>
</dbReference>
<dbReference type="Gene3D" id="3.40.50.1010">
    <property type="entry name" value="5'-nuclease"/>
    <property type="match status" value="1"/>
</dbReference>
<comment type="similarity">
    <text evidence="7 8">Belongs to the PINc/VapC protein family.</text>
</comment>
<evidence type="ECO:0000313" key="10">
    <source>
        <dbReference type="EMBL" id="NEL55080.1"/>
    </source>
</evidence>
<dbReference type="RefSeq" id="WP_162392895.1">
    <property type="nucleotide sequence ID" value="NZ_JAABOZ010000003.1"/>
</dbReference>
<keyword evidence="11" id="KW-1185">Reference proteome</keyword>
<dbReference type="PANTHER" id="PTHR33653">
    <property type="entry name" value="RIBONUCLEASE VAPC2"/>
    <property type="match status" value="1"/>
</dbReference>
<organism evidence="10 11">
    <name type="scientific">Goekera deserti</name>
    <dbReference type="NCBI Taxonomy" id="2497753"/>
    <lineage>
        <taxon>Bacteria</taxon>
        <taxon>Bacillati</taxon>
        <taxon>Actinomycetota</taxon>
        <taxon>Actinomycetes</taxon>
        <taxon>Geodermatophilales</taxon>
        <taxon>Geodermatophilaceae</taxon>
        <taxon>Goekera</taxon>
    </lineage>
</organism>
<name>A0A7K3WH78_9ACTN</name>
<evidence type="ECO:0000313" key="11">
    <source>
        <dbReference type="Proteomes" id="UP000470470"/>
    </source>
</evidence>
<dbReference type="HAMAP" id="MF_00265">
    <property type="entry name" value="VapC_Nob1"/>
    <property type="match status" value="1"/>
</dbReference>
<evidence type="ECO:0000256" key="4">
    <source>
        <dbReference type="ARBA" id="ARBA00022723"/>
    </source>
</evidence>
<dbReference type="GO" id="GO:0016787">
    <property type="term" value="F:hydrolase activity"/>
    <property type="evidence" value="ECO:0007669"/>
    <property type="project" value="UniProtKB-KW"/>
</dbReference>
<dbReference type="InterPro" id="IPR022907">
    <property type="entry name" value="VapC_family"/>
</dbReference>
<keyword evidence="3 8" id="KW-0540">Nuclease</keyword>
<feature type="domain" description="PIN" evidence="9">
    <location>
        <begin position="4"/>
        <end position="110"/>
    </location>
</feature>
<comment type="function">
    <text evidence="8">Toxic component of a toxin-antitoxin (TA) system. An RNase.</text>
</comment>
<keyword evidence="8" id="KW-0800">Toxin</keyword>
<dbReference type="GO" id="GO:0000287">
    <property type="term" value="F:magnesium ion binding"/>
    <property type="evidence" value="ECO:0007669"/>
    <property type="project" value="UniProtKB-UniRule"/>
</dbReference>
<evidence type="ECO:0000256" key="3">
    <source>
        <dbReference type="ARBA" id="ARBA00022722"/>
    </source>
</evidence>
<proteinExistence type="inferred from homology"/>
<dbReference type="EC" id="3.1.-.-" evidence="8"/>
<dbReference type="PANTHER" id="PTHR33653:SF1">
    <property type="entry name" value="RIBONUCLEASE VAPC2"/>
    <property type="match status" value="1"/>
</dbReference>
<dbReference type="Pfam" id="PF01850">
    <property type="entry name" value="PIN"/>
    <property type="match status" value="1"/>
</dbReference>
<evidence type="ECO:0000256" key="2">
    <source>
        <dbReference type="ARBA" id="ARBA00022649"/>
    </source>
</evidence>
<feature type="binding site" evidence="8">
    <location>
        <position position="92"/>
    </location>
    <ligand>
        <name>Mg(2+)</name>
        <dbReference type="ChEBI" id="CHEBI:18420"/>
    </ligand>
</feature>